<sequence length="140" mass="15652">MQRGRTTGLAWVFKRSEIQFGKGSKGIRNIGSPLMAEASAVLSAIQHAIELGIRHLHFASDLSSLIKALNSETLSKELHGIQYDILHLSFNFDVLSFNFISRASNKAADVLAKETLRRSRDKQIQRDDEYFDGDNDNDAS</sequence>
<evidence type="ECO:0000259" key="2">
    <source>
        <dbReference type="Pfam" id="PF13456"/>
    </source>
</evidence>
<dbReference type="Proteomes" id="UP000078284">
    <property type="component" value="Chromosome 3"/>
</dbReference>
<proteinExistence type="predicted"/>
<dbReference type="InterPro" id="IPR002156">
    <property type="entry name" value="RNaseH_domain"/>
</dbReference>
<dbReference type="InterPro" id="IPR052929">
    <property type="entry name" value="RNase_H-like_EbsB-rel"/>
</dbReference>
<gene>
    <name evidence="3" type="ordered locus">AXX17_At3g38210</name>
</gene>
<dbReference type="InterPro" id="IPR012337">
    <property type="entry name" value="RNaseH-like_sf"/>
</dbReference>
<dbReference type="AlphaFoldDB" id="A0A178V5V8"/>
<protein>
    <recommendedName>
        <fullName evidence="2">RNase H type-1 domain-containing protein</fullName>
    </recommendedName>
</protein>
<dbReference type="GO" id="GO:0004523">
    <property type="term" value="F:RNA-DNA hybrid ribonuclease activity"/>
    <property type="evidence" value="ECO:0007669"/>
    <property type="project" value="InterPro"/>
</dbReference>
<feature type="domain" description="RNase H type-1" evidence="2">
    <location>
        <begin position="6"/>
        <end position="114"/>
    </location>
</feature>
<dbReference type="Gene3D" id="3.30.420.10">
    <property type="entry name" value="Ribonuclease H-like superfamily/Ribonuclease H"/>
    <property type="match status" value="1"/>
</dbReference>
<reference evidence="4" key="1">
    <citation type="journal article" date="2016" name="Proc. Natl. Acad. Sci. U.S.A.">
        <title>Chromosome-level assembly of Arabidopsis thaliana Ler reveals the extent of translocation and inversion polymorphisms.</title>
        <authorList>
            <person name="Zapata L."/>
            <person name="Ding J."/>
            <person name="Willing E.M."/>
            <person name="Hartwig B."/>
            <person name="Bezdan D."/>
            <person name="Jiao W.B."/>
            <person name="Patel V."/>
            <person name="Velikkakam James G."/>
            <person name="Koornneef M."/>
            <person name="Ossowski S."/>
            <person name="Schneeberger K."/>
        </authorList>
    </citation>
    <scope>NUCLEOTIDE SEQUENCE [LARGE SCALE GENOMIC DNA]</scope>
    <source>
        <strain evidence="4">cv. Landsberg erecta</strain>
    </source>
</reference>
<accession>A0A178V5V8</accession>
<dbReference type="InterPro" id="IPR044730">
    <property type="entry name" value="RNase_H-like_dom_plant"/>
</dbReference>
<dbReference type="PANTHER" id="PTHR47074:SF11">
    <property type="entry name" value="REVERSE TRANSCRIPTASE-LIKE PROTEIN"/>
    <property type="match status" value="1"/>
</dbReference>
<feature type="region of interest" description="Disordered" evidence="1">
    <location>
        <begin position="121"/>
        <end position="140"/>
    </location>
</feature>
<name>A0A178V5V8_ARATH</name>
<feature type="compositionally biased region" description="Acidic residues" evidence="1">
    <location>
        <begin position="129"/>
        <end position="140"/>
    </location>
</feature>
<dbReference type="ExpressionAtlas" id="A0A178V5V8">
    <property type="expression patterns" value="baseline and differential"/>
</dbReference>
<dbReference type="CDD" id="cd06222">
    <property type="entry name" value="RNase_H_like"/>
    <property type="match status" value="1"/>
</dbReference>
<dbReference type="InterPro" id="IPR036397">
    <property type="entry name" value="RNaseH_sf"/>
</dbReference>
<dbReference type="PANTHER" id="PTHR47074">
    <property type="entry name" value="BNAC02G40300D PROTEIN"/>
    <property type="match status" value="1"/>
</dbReference>
<comment type="caution">
    <text evidence="3">The sequence shown here is derived from an EMBL/GenBank/DDBJ whole genome shotgun (WGS) entry which is preliminary data.</text>
</comment>
<dbReference type="EMBL" id="LUHQ01000003">
    <property type="protein sequence ID" value="OAP01587.1"/>
    <property type="molecule type" value="Genomic_DNA"/>
</dbReference>
<dbReference type="GO" id="GO:0003676">
    <property type="term" value="F:nucleic acid binding"/>
    <property type="evidence" value="ECO:0007669"/>
    <property type="project" value="InterPro"/>
</dbReference>
<evidence type="ECO:0000313" key="3">
    <source>
        <dbReference type="EMBL" id="OAP01587.1"/>
    </source>
</evidence>
<evidence type="ECO:0000313" key="4">
    <source>
        <dbReference type="Proteomes" id="UP000078284"/>
    </source>
</evidence>
<evidence type="ECO:0000256" key="1">
    <source>
        <dbReference type="SAM" id="MobiDB-lite"/>
    </source>
</evidence>
<dbReference type="SUPFAM" id="SSF53098">
    <property type="entry name" value="Ribonuclease H-like"/>
    <property type="match status" value="1"/>
</dbReference>
<organism evidence="3 4">
    <name type="scientific">Arabidopsis thaliana</name>
    <name type="common">Mouse-ear cress</name>
    <dbReference type="NCBI Taxonomy" id="3702"/>
    <lineage>
        <taxon>Eukaryota</taxon>
        <taxon>Viridiplantae</taxon>
        <taxon>Streptophyta</taxon>
        <taxon>Embryophyta</taxon>
        <taxon>Tracheophyta</taxon>
        <taxon>Spermatophyta</taxon>
        <taxon>Magnoliopsida</taxon>
        <taxon>eudicotyledons</taxon>
        <taxon>Gunneridae</taxon>
        <taxon>Pentapetalae</taxon>
        <taxon>rosids</taxon>
        <taxon>malvids</taxon>
        <taxon>Brassicales</taxon>
        <taxon>Brassicaceae</taxon>
        <taxon>Camelineae</taxon>
        <taxon>Arabidopsis</taxon>
    </lineage>
</organism>
<dbReference type="Pfam" id="PF13456">
    <property type="entry name" value="RVT_3"/>
    <property type="match status" value="1"/>
</dbReference>